<feature type="transmembrane region" description="Helical" evidence="1">
    <location>
        <begin position="104"/>
        <end position="123"/>
    </location>
</feature>
<feature type="transmembrane region" description="Helical" evidence="1">
    <location>
        <begin position="6"/>
        <end position="29"/>
    </location>
</feature>
<evidence type="ECO:0000259" key="2">
    <source>
        <dbReference type="Pfam" id="PF19762"/>
    </source>
</evidence>
<keyword evidence="1" id="KW-0472">Membrane</keyword>
<gene>
    <name evidence="3" type="ORF">ABI_37230</name>
</gene>
<keyword evidence="1" id="KW-0812">Transmembrane</keyword>
<dbReference type="Pfam" id="PF19762">
    <property type="entry name" value="DUF6249"/>
    <property type="match status" value="1"/>
</dbReference>
<dbReference type="HOGENOM" id="CLU_160475_0_0_5"/>
<keyword evidence="1" id="KW-1133">Transmembrane helix</keyword>
<dbReference type="InterPro" id="IPR046216">
    <property type="entry name" value="DUF6249"/>
</dbReference>
<dbReference type="EMBL" id="GL883079">
    <property type="protein sequence ID" value="EGF90691.1"/>
    <property type="molecule type" value="Genomic_DNA"/>
</dbReference>
<dbReference type="Proteomes" id="UP000006512">
    <property type="component" value="Unassembled WGS sequence"/>
</dbReference>
<dbReference type="OrthoDB" id="5737184at2"/>
<feature type="transmembrane region" description="Helical" evidence="1">
    <location>
        <begin position="75"/>
        <end position="92"/>
    </location>
</feature>
<accession>F4QR54</accession>
<evidence type="ECO:0000313" key="3">
    <source>
        <dbReference type="EMBL" id="EGF90691.1"/>
    </source>
</evidence>
<evidence type="ECO:0000313" key="4">
    <source>
        <dbReference type="Proteomes" id="UP000006512"/>
    </source>
</evidence>
<keyword evidence="4" id="KW-1185">Reference proteome</keyword>
<organism evidence="3 4">
    <name type="scientific">Asticcacaulis biprosthecium C19</name>
    <dbReference type="NCBI Taxonomy" id="715226"/>
    <lineage>
        <taxon>Bacteria</taxon>
        <taxon>Pseudomonadati</taxon>
        <taxon>Pseudomonadota</taxon>
        <taxon>Alphaproteobacteria</taxon>
        <taxon>Caulobacterales</taxon>
        <taxon>Caulobacteraceae</taxon>
        <taxon>Asticcacaulis</taxon>
    </lineage>
</organism>
<dbReference type="STRING" id="715226.ABI_37230"/>
<dbReference type="AlphaFoldDB" id="F4QR54"/>
<evidence type="ECO:0000256" key="1">
    <source>
        <dbReference type="SAM" id="Phobius"/>
    </source>
</evidence>
<sequence length="128" mass="13494">MDAKILIPIVAIIFTFGMPIAIVAIIQFTKARNNAELQKTVRTAIEKGETLPADFLDGLQRSVPKAKTPMNDVRAGMILMAVAGGIMLWHYIDDGALGDGLSGIAAVPGLIGVALLILGIIGLNTRSK</sequence>
<name>F4QR54_9CAUL</name>
<dbReference type="eggNOG" id="ENOG5033CAQ">
    <property type="taxonomic scope" value="Bacteria"/>
</dbReference>
<reference evidence="4" key="1">
    <citation type="submission" date="2011-03" db="EMBL/GenBank/DDBJ databases">
        <title>Draft genome sequence of Brevundimonas diminuta.</title>
        <authorList>
            <person name="Brown P.J.B."/>
            <person name="Buechlein A."/>
            <person name="Hemmerich C."/>
            <person name="Brun Y.V."/>
        </authorList>
    </citation>
    <scope>NUCLEOTIDE SEQUENCE [LARGE SCALE GENOMIC DNA]</scope>
    <source>
        <strain evidence="4">C19</strain>
    </source>
</reference>
<protein>
    <recommendedName>
        <fullName evidence="2">DUF6249 domain-containing protein</fullName>
    </recommendedName>
</protein>
<feature type="domain" description="DUF6249" evidence="2">
    <location>
        <begin position="9"/>
        <end position="121"/>
    </location>
</feature>
<proteinExistence type="predicted"/>
<dbReference type="RefSeq" id="WP_006274502.1">
    <property type="nucleotide sequence ID" value="NZ_GL883079.1"/>
</dbReference>